<dbReference type="SUPFAM" id="SSF69118">
    <property type="entry name" value="AhpD-like"/>
    <property type="match status" value="1"/>
</dbReference>
<feature type="domain" description="Carboxymuconolactone decarboxylase-like" evidence="1">
    <location>
        <begin position="24"/>
        <end position="106"/>
    </location>
</feature>
<dbReference type="InterPro" id="IPR004675">
    <property type="entry name" value="AhpD_core"/>
</dbReference>
<evidence type="ECO:0000313" key="3">
    <source>
        <dbReference type="Proteomes" id="UP000487929"/>
    </source>
</evidence>
<dbReference type="AlphaFoldDB" id="A0A7X4W5E8"/>
<reference evidence="2 3" key="1">
    <citation type="submission" date="2019-12" db="EMBL/GenBank/DDBJ databases">
        <title>Draft genome sequencing of Halomonas alimentaria DSM 15356.</title>
        <authorList>
            <person name="Pandiyan K."/>
            <person name="Kushwaha P."/>
            <person name="Gowdham M."/>
            <person name="Chakdar H."/>
            <person name="Singh A."/>
            <person name="Kumar M."/>
            <person name="Saxena A.K."/>
        </authorList>
    </citation>
    <scope>NUCLEOTIDE SEQUENCE [LARGE SCALE GENOMIC DNA]</scope>
    <source>
        <strain evidence="2 3">DSM 15356</strain>
    </source>
</reference>
<evidence type="ECO:0000313" key="2">
    <source>
        <dbReference type="EMBL" id="NAW33446.1"/>
    </source>
</evidence>
<dbReference type="PANTHER" id="PTHR33930">
    <property type="entry name" value="ALKYL HYDROPEROXIDE REDUCTASE AHPD"/>
    <property type="match status" value="1"/>
</dbReference>
<gene>
    <name evidence="2" type="ORF">GRB96_03280</name>
</gene>
<dbReference type="NCBIfam" id="TIGR00778">
    <property type="entry name" value="ahpD_dom"/>
    <property type="match status" value="1"/>
</dbReference>
<dbReference type="Proteomes" id="UP000487929">
    <property type="component" value="Unassembled WGS sequence"/>
</dbReference>
<dbReference type="EMBL" id="WUTT01000001">
    <property type="protein sequence ID" value="NAW33446.1"/>
    <property type="molecule type" value="Genomic_DNA"/>
</dbReference>
<dbReference type="OrthoDB" id="1683318at2"/>
<dbReference type="PANTHER" id="PTHR33930:SF2">
    <property type="entry name" value="BLR3452 PROTEIN"/>
    <property type="match status" value="1"/>
</dbReference>
<organism evidence="2 3">
    <name type="scientific">Halomonas alimentaria</name>
    <dbReference type="NCBI Taxonomy" id="147248"/>
    <lineage>
        <taxon>Bacteria</taxon>
        <taxon>Pseudomonadati</taxon>
        <taxon>Pseudomonadota</taxon>
        <taxon>Gammaproteobacteria</taxon>
        <taxon>Oceanospirillales</taxon>
        <taxon>Halomonadaceae</taxon>
        <taxon>Halomonas</taxon>
    </lineage>
</organism>
<dbReference type="Pfam" id="PF02627">
    <property type="entry name" value="CMD"/>
    <property type="match status" value="1"/>
</dbReference>
<name>A0A7X4W5E8_9GAMM</name>
<proteinExistence type="predicted"/>
<protein>
    <submittedName>
        <fullName evidence="2">Carboxymuconolactone decarboxylase family protein</fullName>
    </submittedName>
</protein>
<accession>A0A7X4W5E8</accession>
<keyword evidence="3" id="KW-1185">Reference proteome</keyword>
<dbReference type="InterPro" id="IPR029032">
    <property type="entry name" value="AhpD-like"/>
</dbReference>
<dbReference type="InterPro" id="IPR003779">
    <property type="entry name" value="CMD-like"/>
</dbReference>
<dbReference type="Gene3D" id="1.20.1290.10">
    <property type="entry name" value="AhpD-like"/>
    <property type="match status" value="1"/>
</dbReference>
<dbReference type="RefSeq" id="WP_161430475.1">
    <property type="nucleotide sequence ID" value="NZ_WUTT01000001.1"/>
</dbReference>
<dbReference type="GO" id="GO:0051920">
    <property type="term" value="F:peroxiredoxin activity"/>
    <property type="evidence" value="ECO:0007669"/>
    <property type="project" value="InterPro"/>
</dbReference>
<evidence type="ECO:0000259" key="1">
    <source>
        <dbReference type="Pfam" id="PF02627"/>
    </source>
</evidence>
<sequence>MHKDWKKTTQDLSALMQEVRKGVPEVAKGFTQMAKGANVDGALSHKHKELMALAIGISTRCEGCIAFHAKAAAELGASRDEIMETIGVGIYMGGGPAFTTGAQALEAYDTFAAERG</sequence>
<comment type="caution">
    <text evidence="2">The sequence shown here is derived from an EMBL/GenBank/DDBJ whole genome shotgun (WGS) entry which is preliminary data.</text>
</comment>